<evidence type="ECO:0000313" key="2">
    <source>
        <dbReference type="EMBL" id="KFH44678.1"/>
    </source>
</evidence>
<proteinExistence type="predicted"/>
<evidence type="ECO:0000256" key="1">
    <source>
        <dbReference type="SAM" id="MobiDB-lite"/>
    </source>
</evidence>
<gene>
    <name evidence="2" type="ORF">ACRE_045060</name>
</gene>
<dbReference type="HOGENOM" id="CLU_2704241_0_0_1"/>
<sequence length="73" mass="7866">MEDLASRHVPGCLSTTGPKTAKTAPRLPPGQLGKRYRTRALYHLRNWAGPSRSRSGASKDPWLLLPLGAPSGC</sequence>
<dbReference type="AlphaFoldDB" id="A0A086T5P6"/>
<organism evidence="2 3">
    <name type="scientific">Hapsidospora chrysogenum (strain ATCC 11550 / CBS 779.69 / DSM 880 / IAM 14645 / JCM 23072 / IMI 49137)</name>
    <name type="common">Acremonium chrysogenum</name>
    <dbReference type="NCBI Taxonomy" id="857340"/>
    <lineage>
        <taxon>Eukaryota</taxon>
        <taxon>Fungi</taxon>
        <taxon>Dikarya</taxon>
        <taxon>Ascomycota</taxon>
        <taxon>Pezizomycotina</taxon>
        <taxon>Sordariomycetes</taxon>
        <taxon>Hypocreomycetidae</taxon>
        <taxon>Hypocreales</taxon>
        <taxon>Bionectriaceae</taxon>
        <taxon>Hapsidospora</taxon>
    </lineage>
</organism>
<dbReference type="EMBL" id="JPKY01000044">
    <property type="protein sequence ID" value="KFH44678.1"/>
    <property type="molecule type" value="Genomic_DNA"/>
</dbReference>
<name>A0A086T5P6_HAPC1</name>
<dbReference type="Proteomes" id="UP000029964">
    <property type="component" value="Unassembled WGS sequence"/>
</dbReference>
<feature type="region of interest" description="Disordered" evidence="1">
    <location>
        <begin position="1"/>
        <end position="35"/>
    </location>
</feature>
<protein>
    <submittedName>
        <fullName evidence="2">Uncharacterized protein</fullName>
    </submittedName>
</protein>
<keyword evidence="3" id="KW-1185">Reference proteome</keyword>
<reference evidence="3" key="1">
    <citation type="journal article" date="2014" name="Genome Announc.">
        <title>Genome sequence and annotation of Acremonium chrysogenum, producer of the beta-lactam antibiotic cephalosporin C.</title>
        <authorList>
            <person name="Terfehr D."/>
            <person name="Dahlmann T.A."/>
            <person name="Specht T."/>
            <person name="Zadra I."/>
            <person name="Kuernsteiner H."/>
            <person name="Kueck U."/>
        </authorList>
    </citation>
    <scope>NUCLEOTIDE SEQUENCE [LARGE SCALE GENOMIC DNA]</scope>
    <source>
        <strain evidence="3">ATCC 11550 / CBS 779.69 / DSM 880 / IAM 14645 / JCM 23072 / IMI 49137</strain>
    </source>
</reference>
<comment type="caution">
    <text evidence="2">The sequence shown here is derived from an EMBL/GenBank/DDBJ whole genome shotgun (WGS) entry which is preliminary data.</text>
</comment>
<evidence type="ECO:0000313" key="3">
    <source>
        <dbReference type="Proteomes" id="UP000029964"/>
    </source>
</evidence>
<accession>A0A086T5P6</accession>
<feature type="region of interest" description="Disordered" evidence="1">
    <location>
        <begin position="47"/>
        <end position="73"/>
    </location>
</feature>